<accession>X0BFS7</accession>
<protein>
    <submittedName>
        <fullName evidence="1">Uncharacterized protein</fullName>
    </submittedName>
</protein>
<proteinExistence type="predicted"/>
<dbReference type="OrthoDB" id="10308812at2759"/>
<organism evidence="1 2">
    <name type="scientific">Fusarium oxysporum f. sp. raphani 54005</name>
    <dbReference type="NCBI Taxonomy" id="1089458"/>
    <lineage>
        <taxon>Eukaryota</taxon>
        <taxon>Fungi</taxon>
        <taxon>Dikarya</taxon>
        <taxon>Ascomycota</taxon>
        <taxon>Pezizomycotina</taxon>
        <taxon>Sordariomycetes</taxon>
        <taxon>Hypocreomycetidae</taxon>
        <taxon>Hypocreales</taxon>
        <taxon>Nectriaceae</taxon>
        <taxon>Fusarium</taxon>
        <taxon>Fusarium oxysporum species complex</taxon>
    </lineage>
</organism>
<gene>
    <name evidence="1" type="ORF">FOQG_17953</name>
</gene>
<evidence type="ECO:0000313" key="2">
    <source>
        <dbReference type="Proteomes" id="UP000030663"/>
    </source>
</evidence>
<dbReference type="EMBL" id="JH658621">
    <property type="protein sequence ID" value="EXK77329.1"/>
    <property type="molecule type" value="Genomic_DNA"/>
</dbReference>
<evidence type="ECO:0000313" key="1">
    <source>
        <dbReference type="EMBL" id="EXK77329.1"/>
    </source>
</evidence>
<dbReference type="AlphaFoldDB" id="X0BFS7"/>
<dbReference type="Proteomes" id="UP000030663">
    <property type="component" value="Unassembled WGS sequence"/>
</dbReference>
<reference evidence="1 2" key="1">
    <citation type="submission" date="2011-11" db="EMBL/GenBank/DDBJ databases">
        <title>The Genome Sequence of Fusarium oxysporum PHW815.</title>
        <authorList>
            <consortium name="The Broad Institute Genome Sequencing Platform"/>
            <person name="Ma L.-J."/>
            <person name="Gale L.R."/>
            <person name="Schwartz D.C."/>
            <person name="Zhou S."/>
            <person name="Corby-Kistler H."/>
            <person name="Young S.K."/>
            <person name="Zeng Q."/>
            <person name="Gargeya S."/>
            <person name="Fitzgerald M."/>
            <person name="Haas B."/>
            <person name="Abouelleil A."/>
            <person name="Alvarado L."/>
            <person name="Arachchi H.M."/>
            <person name="Berlin A."/>
            <person name="Brown A."/>
            <person name="Chapman S.B."/>
            <person name="Chen Z."/>
            <person name="Dunbar C."/>
            <person name="Freedman E."/>
            <person name="Gearin G."/>
            <person name="Goldberg J."/>
            <person name="Griggs A."/>
            <person name="Gujja S."/>
            <person name="Heiman D."/>
            <person name="Howarth C."/>
            <person name="Larson L."/>
            <person name="Lui A."/>
            <person name="MacDonald P.J.P."/>
            <person name="Montmayeur A."/>
            <person name="Murphy C."/>
            <person name="Neiman D."/>
            <person name="Pearson M."/>
            <person name="Priest M."/>
            <person name="Roberts A."/>
            <person name="Saif S."/>
            <person name="Shea T."/>
            <person name="Shenoy N."/>
            <person name="Sisk P."/>
            <person name="Stolte C."/>
            <person name="Sykes S."/>
            <person name="Wortman J."/>
            <person name="Nusbaum C."/>
            <person name="Birren B."/>
        </authorList>
    </citation>
    <scope>NUCLEOTIDE SEQUENCE [LARGE SCALE GENOMIC DNA]</scope>
    <source>
        <strain evidence="1 2">54005</strain>
    </source>
</reference>
<keyword evidence="2" id="KW-1185">Reference proteome</keyword>
<sequence length="234" mass="26637">MARGRLVEDDVKRRVTGPVDQLQTLMGVVVHDDGHPWHEHEDAWYWYRAVFALVQHHGGFFLARQTVHPLTLGDEDSHHRPLLDLERQGRLHVQVPPIPVQRRHHGDARFPRYPPPFPVAPRVEQVQIRAVLHAQPDPLQQSLQFRIPGGAHLLVQHNDRRELLPQRVGLVVLVPLLGLERVAYVPRDGCAGEQDRPLLDRAELVEVSAEEDDGDSSKISLRSAKPAELLVRRV</sequence>
<name>X0BFS7_FUSOX</name>
<dbReference type="HOGENOM" id="CLU_1185060_0_0_1"/>